<gene>
    <name evidence="2" type="ORF">GCM10011609_19610</name>
</gene>
<sequence length="85" mass="8809">MSWEQDGGEVRQKIRAGSGNGSGKGPAGSFGTAHKGEVPVTLSISGASPCGRNALLGASSVTIFQDPVTRFDPFVPTTVERTFQN</sequence>
<dbReference type="Proteomes" id="UP000597656">
    <property type="component" value="Unassembled WGS sequence"/>
</dbReference>
<protein>
    <submittedName>
        <fullName evidence="2">Uncharacterized protein</fullName>
    </submittedName>
</protein>
<evidence type="ECO:0000256" key="1">
    <source>
        <dbReference type="SAM" id="MobiDB-lite"/>
    </source>
</evidence>
<name>A0ABQ2HKI1_9PSEU</name>
<keyword evidence="3" id="KW-1185">Reference proteome</keyword>
<reference evidence="3" key="1">
    <citation type="journal article" date="2019" name="Int. J. Syst. Evol. Microbiol.">
        <title>The Global Catalogue of Microorganisms (GCM) 10K type strain sequencing project: providing services to taxonomists for standard genome sequencing and annotation.</title>
        <authorList>
            <consortium name="The Broad Institute Genomics Platform"/>
            <consortium name="The Broad Institute Genome Sequencing Center for Infectious Disease"/>
            <person name="Wu L."/>
            <person name="Ma J."/>
        </authorList>
    </citation>
    <scope>NUCLEOTIDE SEQUENCE [LARGE SCALE GENOMIC DNA]</scope>
    <source>
        <strain evidence="3">CGMCC 4.7319</strain>
    </source>
</reference>
<comment type="caution">
    <text evidence="2">The sequence shown here is derived from an EMBL/GenBank/DDBJ whole genome shotgun (WGS) entry which is preliminary data.</text>
</comment>
<dbReference type="EMBL" id="BMNC01000002">
    <property type="protein sequence ID" value="GGM83717.1"/>
    <property type="molecule type" value="Genomic_DNA"/>
</dbReference>
<feature type="region of interest" description="Disordered" evidence="1">
    <location>
        <begin position="1"/>
        <end position="34"/>
    </location>
</feature>
<proteinExistence type="predicted"/>
<feature type="compositionally biased region" description="Gly residues" evidence="1">
    <location>
        <begin position="18"/>
        <end position="28"/>
    </location>
</feature>
<evidence type="ECO:0000313" key="3">
    <source>
        <dbReference type="Proteomes" id="UP000597656"/>
    </source>
</evidence>
<organism evidence="2 3">
    <name type="scientific">Lentzea pudingi</name>
    <dbReference type="NCBI Taxonomy" id="1789439"/>
    <lineage>
        <taxon>Bacteria</taxon>
        <taxon>Bacillati</taxon>
        <taxon>Actinomycetota</taxon>
        <taxon>Actinomycetes</taxon>
        <taxon>Pseudonocardiales</taxon>
        <taxon>Pseudonocardiaceae</taxon>
        <taxon>Lentzea</taxon>
    </lineage>
</organism>
<evidence type="ECO:0000313" key="2">
    <source>
        <dbReference type="EMBL" id="GGM83717.1"/>
    </source>
</evidence>
<accession>A0ABQ2HKI1</accession>